<accession>A0A9P1G5X2</accession>
<dbReference type="InterPro" id="IPR029058">
    <property type="entry name" value="AB_hydrolase_fold"/>
</dbReference>
<sequence>MGQATAIGWGRQRLWSIQMVTAFILLSRFTGFCQPQGSFSRHRTRVLAEREPRELVDLFGMKTRELKAFLKKRGVLVDDCFDMDSLIQRAAATEEDWAGSEPQRSEVEPVATEDTSKGGNSDEVEKAWQRLCEAWPGGEPKEFGPSTADKCVIFLHGFGDQNAQFLVDTLQPMLNIQGLRLILPQAPEETLQNQKLQSWFLPINGQWIIDDRVSQPISAYLHAMIRREIARGVAAHKIVVGGFAQGAGCALRAALSFPDAALGGSVALSGFFGDPSVSHLFALDWHSLGASCGISQANQRLPVLLCHGKNDEVVPFSEGQRAATLLRQSLETVTFKEFEMKHGIASDELFDVMDFVDKKMAQTPEEPLAFDPAKLTPSPPPQPPPSAPLADTPPSDKGVPTLDPQVTLELLNDPEIAKAATDPEGMAVIQDVMMDPANIRLHKDNPRVAKVVEKLEAIFSKAGDAK</sequence>
<comment type="similarity">
    <text evidence="1">Belongs to the AB hydrolase superfamily. AB hydrolase 2 family.</text>
</comment>
<dbReference type="PANTHER" id="PTHR10655">
    <property type="entry name" value="LYSOPHOSPHOLIPASE-RELATED"/>
    <property type="match status" value="1"/>
</dbReference>
<protein>
    <submittedName>
        <fullName evidence="7">Acyl-protein thioesterase 1 (Palmitoyl-protei n hydrolase)</fullName>
    </submittedName>
</protein>
<dbReference type="Gene3D" id="1.10.260.100">
    <property type="match status" value="1"/>
</dbReference>
<dbReference type="EMBL" id="CAMXCT030002902">
    <property type="protein sequence ID" value="CAL4788520.1"/>
    <property type="molecule type" value="Genomic_DNA"/>
</dbReference>
<dbReference type="GO" id="GO:0052689">
    <property type="term" value="F:carboxylic ester hydrolase activity"/>
    <property type="evidence" value="ECO:0007669"/>
    <property type="project" value="TreeGrafter"/>
</dbReference>
<feature type="region of interest" description="Disordered" evidence="3">
    <location>
        <begin position="93"/>
        <end position="124"/>
    </location>
</feature>
<evidence type="ECO:0000313" key="7">
    <source>
        <dbReference type="EMBL" id="CAL4788520.1"/>
    </source>
</evidence>
<keyword evidence="8" id="KW-1185">Reference proteome</keyword>
<dbReference type="Gene3D" id="3.40.50.1820">
    <property type="entry name" value="alpha/beta hydrolase"/>
    <property type="match status" value="1"/>
</dbReference>
<dbReference type="Pfam" id="PF02230">
    <property type="entry name" value="Abhydrolase_2"/>
    <property type="match status" value="1"/>
</dbReference>
<gene>
    <name evidence="5" type="ORF">C1SCF055_LOCUS27272</name>
</gene>
<keyword evidence="2 7" id="KW-0378">Hydrolase</keyword>
<reference evidence="6" key="2">
    <citation type="submission" date="2024-04" db="EMBL/GenBank/DDBJ databases">
        <authorList>
            <person name="Chen Y."/>
            <person name="Shah S."/>
            <person name="Dougan E. K."/>
            <person name="Thang M."/>
            <person name="Chan C."/>
        </authorList>
    </citation>
    <scope>NUCLEOTIDE SEQUENCE [LARGE SCALE GENOMIC DNA]</scope>
</reference>
<reference evidence="5" key="1">
    <citation type="submission" date="2022-10" db="EMBL/GenBank/DDBJ databases">
        <authorList>
            <person name="Chen Y."/>
            <person name="Dougan E. K."/>
            <person name="Chan C."/>
            <person name="Rhodes N."/>
            <person name="Thang M."/>
        </authorList>
    </citation>
    <scope>NUCLEOTIDE SEQUENCE</scope>
</reference>
<comment type="caution">
    <text evidence="5">The sequence shown here is derived from an EMBL/GenBank/DDBJ whole genome shotgun (WGS) entry which is preliminary data.</text>
</comment>
<dbReference type="GO" id="GO:0008474">
    <property type="term" value="F:palmitoyl-(protein) hydrolase activity"/>
    <property type="evidence" value="ECO:0007669"/>
    <property type="project" value="TreeGrafter"/>
</dbReference>
<evidence type="ECO:0000256" key="2">
    <source>
        <dbReference type="ARBA" id="ARBA00022801"/>
    </source>
</evidence>
<dbReference type="EMBL" id="CAMXCT010002902">
    <property type="protein sequence ID" value="CAI4001208.1"/>
    <property type="molecule type" value="Genomic_DNA"/>
</dbReference>
<feature type="domain" description="Phospholipase/carboxylesterase/thioesterase" evidence="4">
    <location>
        <begin position="148"/>
        <end position="358"/>
    </location>
</feature>
<proteinExistence type="inferred from homology"/>
<dbReference type="OrthoDB" id="2418081at2759"/>
<dbReference type="AlphaFoldDB" id="A0A9P1G5X2"/>
<evidence type="ECO:0000313" key="6">
    <source>
        <dbReference type="EMBL" id="CAL1154583.1"/>
    </source>
</evidence>
<feature type="compositionally biased region" description="Pro residues" evidence="3">
    <location>
        <begin position="377"/>
        <end position="387"/>
    </location>
</feature>
<dbReference type="SUPFAM" id="SSF53474">
    <property type="entry name" value="alpha/beta-Hydrolases"/>
    <property type="match status" value="1"/>
</dbReference>
<evidence type="ECO:0000313" key="8">
    <source>
        <dbReference type="Proteomes" id="UP001152797"/>
    </source>
</evidence>
<evidence type="ECO:0000256" key="1">
    <source>
        <dbReference type="ARBA" id="ARBA00006499"/>
    </source>
</evidence>
<dbReference type="GO" id="GO:0005737">
    <property type="term" value="C:cytoplasm"/>
    <property type="evidence" value="ECO:0007669"/>
    <property type="project" value="TreeGrafter"/>
</dbReference>
<dbReference type="PANTHER" id="PTHR10655:SF17">
    <property type="entry name" value="LYSOPHOSPHOLIPASE-LIKE PROTEIN 1"/>
    <property type="match status" value="1"/>
</dbReference>
<evidence type="ECO:0000313" key="5">
    <source>
        <dbReference type="EMBL" id="CAI4001208.1"/>
    </source>
</evidence>
<organism evidence="5">
    <name type="scientific">Cladocopium goreaui</name>
    <dbReference type="NCBI Taxonomy" id="2562237"/>
    <lineage>
        <taxon>Eukaryota</taxon>
        <taxon>Sar</taxon>
        <taxon>Alveolata</taxon>
        <taxon>Dinophyceae</taxon>
        <taxon>Suessiales</taxon>
        <taxon>Symbiodiniaceae</taxon>
        <taxon>Cladocopium</taxon>
    </lineage>
</organism>
<evidence type="ECO:0000259" key="4">
    <source>
        <dbReference type="Pfam" id="PF02230"/>
    </source>
</evidence>
<dbReference type="EMBL" id="CAMXCT020002902">
    <property type="protein sequence ID" value="CAL1154583.1"/>
    <property type="molecule type" value="Genomic_DNA"/>
</dbReference>
<dbReference type="Proteomes" id="UP001152797">
    <property type="component" value="Unassembled WGS sequence"/>
</dbReference>
<evidence type="ECO:0000256" key="3">
    <source>
        <dbReference type="SAM" id="MobiDB-lite"/>
    </source>
</evidence>
<feature type="region of interest" description="Disordered" evidence="3">
    <location>
        <begin position="369"/>
        <end position="402"/>
    </location>
</feature>
<dbReference type="InterPro" id="IPR050565">
    <property type="entry name" value="LYPA1-2/EST-like"/>
</dbReference>
<dbReference type="InterPro" id="IPR003140">
    <property type="entry name" value="PLipase/COase/thioEstase"/>
</dbReference>
<name>A0A9P1G5X2_9DINO</name>